<keyword evidence="13" id="KW-1185">Reference proteome</keyword>
<dbReference type="InterPro" id="IPR023997">
    <property type="entry name" value="TonB-dep_OMP_SusC/RagA_CS"/>
</dbReference>
<dbReference type="InterPro" id="IPR037066">
    <property type="entry name" value="Plug_dom_sf"/>
</dbReference>
<dbReference type="Gene3D" id="2.170.130.10">
    <property type="entry name" value="TonB-dependent receptor, plug domain"/>
    <property type="match status" value="1"/>
</dbReference>
<evidence type="ECO:0000256" key="7">
    <source>
        <dbReference type="ARBA" id="ARBA00023237"/>
    </source>
</evidence>
<dbReference type="NCBIfam" id="TIGR04056">
    <property type="entry name" value="OMP_RagA_SusC"/>
    <property type="match status" value="1"/>
</dbReference>
<dbReference type="Proteomes" id="UP001324380">
    <property type="component" value="Chromosome"/>
</dbReference>
<sequence length="1078" mass="118884">MTTYSKFLLKKKNSLIGVLLGLIVLAPVKVKAVTEVYNSPKRTFSEKPVRMAISIAGTVVDEKGETLPGASVKVKSSGKGVVTDTYGKFTVDVANENDAITVTFVGYKAKTVIVGNSKTLTIKLEPDLEGQKLNEVVVVGFGTQKKVNLTGAVTQISGKELQDRPAANVGQALQGKVANLNITTTGDPGGPGTNSSFNIRGTTSLSATGPLYVVDGIPVDNINDLNAQDIETISVLKDAASSAIYGARAPYGVILVTTKRGKKGEKTAVSLNSIVGQSSYTSLPKMANSLQFAEAYNAASVNSGQGTVFSDDIINKIRDNINKPGTWPVSTPDPANPNKYTYASPLNTDNVDWFREYFKPWSFNQKHDINVSGGSENTTYYIGAGYYDQGGQLRYANEDFSRYNVTGNIRTEPTKWLRVGLITRFSKRNTNLPYPYASQLGNWVHMASTRWPNWALRNPDGQFSTASNVEFLNSGGRSKNNENDLSITGSLEAEPIKDWKINLDYAYNNTASRYQDHSAYVYSWNVDGTKYNIGPSVNSVSEGMISDNYNTVNLYSSYLKNFDKHHFKILAGTQVEVYKGYNVSGSRSDLITDDLPSISTATGTQYAYDILSQWATIGTFGRFNYDYDEKYLIEFNGRYDGTSRFREGSRFGFFPSVSAGYNLARENYWEGLKNTINEFKLRASYGSLGNQNVANYQYLATIPIGTNIGYILNGERPSYLNSPGLISPDLTWETSRTLDFGLDASFLKSRLNLTFDVYTRTTLNMLGPASVLPAALGAAVPYQNNADLKTKGFELGLTWRDQIGSDFNYNVSVVLSDYKSRIVKYYNPTNLLSNYFPGNQIGDIWGFQTAGLIKTDNDLASMPDQSYLFGRWTKGDVLYTDLNGDNKINIGNNTLANHGDLKVIGNSTPRYSYGINLGASWKGIDFSMFLQGVAKRDLWLGGGSAGNNSGNLFWGFTPNFGNNVYQTTLDYYSESNPNAYWPTPYVSSEGAKNHQIQTRYLQSGAYMRLKNLQVGYDLSRLLKHSGLRKIRIYFTGENLLTFSGINKNFDPEVVSGGWGTGKIYPLLKTYSLGTNINF</sequence>
<dbReference type="Pfam" id="PF13715">
    <property type="entry name" value="CarbopepD_reg_2"/>
    <property type="match status" value="1"/>
</dbReference>
<dbReference type="SUPFAM" id="SSF49464">
    <property type="entry name" value="Carboxypeptidase regulatory domain-like"/>
    <property type="match status" value="1"/>
</dbReference>
<dbReference type="InterPro" id="IPR000531">
    <property type="entry name" value="Beta-barrel_TonB"/>
</dbReference>
<evidence type="ECO:0000259" key="11">
    <source>
        <dbReference type="Pfam" id="PF07715"/>
    </source>
</evidence>
<feature type="domain" description="TonB-dependent receptor-like beta-barrel" evidence="10">
    <location>
        <begin position="444"/>
        <end position="1039"/>
    </location>
</feature>
<evidence type="ECO:0000256" key="2">
    <source>
        <dbReference type="ARBA" id="ARBA00022448"/>
    </source>
</evidence>
<evidence type="ECO:0000256" key="8">
    <source>
        <dbReference type="PROSITE-ProRule" id="PRU01360"/>
    </source>
</evidence>
<dbReference type="Pfam" id="PF07715">
    <property type="entry name" value="Plug"/>
    <property type="match status" value="1"/>
</dbReference>
<keyword evidence="2 8" id="KW-0813">Transport</keyword>
<dbReference type="PROSITE" id="PS52016">
    <property type="entry name" value="TONB_DEPENDENT_REC_3"/>
    <property type="match status" value="1"/>
</dbReference>
<evidence type="ECO:0000256" key="1">
    <source>
        <dbReference type="ARBA" id="ARBA00004571"/>
    </source>
</evidence>
<keyword evidence="5 9" id="KW-0798">TonB box</keyword>
<keyword evidence="12" id="KW-0675">Receptor</keyword>
<dbReference type="NCBIfam" id="TIGR04057">
    <property type="entry name" value="SusC_RagA_signa"/>
    <property type="match status" value="1"/>
</dbReference>
<keyword evidence="3 8" id="KW-1134">Transmembrane beta strand</keyword>
<evidence type="ECO:0000259" key="10">
    <source>
        <dbReference type="Pfam" id="PF00593"/>
    </source>
</evidence>
<evidence type="ECO:0000256" key="3">
    <source>
        <dbReference type="ARBA" id="ARBA00022452"/>
    </source>
</evidence>
<proteinExistence type="inferred from homology"/>
<comment type="subcellular location">
    <subcellularLocation>
        <location evidence="1 8">Cell outer membrane</location>
        <topology evidence="1 8">Multi-pass membrane protein</topology>
    </subcellularLocation>
</comment>
<evidence type="ECO:0000313" key="13">
    <source>
        <dbReference type="Proteomes" id="UP001324380"/>
    </source>
</evidence>
<organism evidence="12 13">
    <name type="scientific">Mucilaginibacter sabulilitoris</name>
    <dbReference type="NCBI Taxonomy" id="1173583"/>
    <lineage>
        <taxon>Bacteria</taxon>
        <taxon>Pseudomonadati</taxon>
        <taxon>Bacteroidota</taxon>
        <taxon>Sphingobacteriia</taxon>
        <taxon>Sphingobacteriales</taxon>
        <taxon>Sphingobacteriaceae</taxon>
        <taxon>Mucilaginibacter</taxon>
    </lineage>
</organism>
<keyword evidence="7 8" id="KW-0998">Cell outer membrane</keyword>
<evidence type="ECO:0000256" key="6">
    <source>
        <dbReference type="ARBA" id="ARBA00023136"/>
    </source>
</evidence>
<keyword evidence="4 8" id="KW-0812">Transmembrane</keyword>
<dbReference type="EMBL" id="CP139558">
    <property type="protein sequence ID" value="WPU91465.1"/>
    <property type="molecule type" value="Genomic_DNA"/>
</dbReference>
<evidence type="ECO:0000313" key="12">
    <source>
        <dbReference type="EMBL" id="WPU91465.1"/>
    </source>
</evidence>
<evidence type="ECO:0000256" key="4">
    <source>
        <dbReference type="ARBA" id="ARBA00022692"/>
    </source>
</evidence>
<dbReference type="Pfam" id="PF00593">
    <property type="entry name" value="TonB_dep_Rec_b-barrel"/>
    <property type="match status" value="1"/>
</dbReference>
<dbReference type="Gene3D" id="2.40.170.20">
    <property type="entry name" value="TonB-dependent receptor, beta-barrel domain"/>
    <property type="match status" value="1"/>
</dbReference>
<reference evidence="12 13" key="1">
    <citation type="submission" date="2023-11" db="EMBL/GenBank/DDBJ databases">
        <title>Analysis of the Genomes of Mucilaginibacter gossypii cycad 4 and M. sabulilitoris SNA2: microbes with the potential for plant growth promotion.</title>
        <authorList>
            <person name="Hirsch A.M."/>
            <person name="Humm E."/>
            <person name="Rubbi M."/>
            <person name="Del Vecchio G."/>
            <person name="Ha S.M."/>
            <person name="Pellegrini M."/>
            <person name="Gunsalus R.P."/>
        </authorList>
    </citation>
    <scope>NUCLEOTIDE SEQUENCE [LARGE SCALE GENOMIC DNA]</scope>
    <source>
        <strain evidence="12 13">SNA2</strain>
    </source>
</reference>
<dbReference type="Gene3D" id="2.60.40.1120">
    <property type="entry name" value="Carboxypeptidase-like, regulatory domain"/>
    <property type="match status" value="1"/>
</dbReference>
<dbReference type="InterPro" id="IPR023996">
    <property type="entry name" value="TonB-dep_OMP_SusC/RagA"/>
</dbReference>
<dbReference type="InterPro" id="IPR039426">
    <property type="entry name" value="TonB-dep_rcpt-like"/>
</dbReference>
<dbReference type="SUPFAM" id="SSF56935">
    <property type="entry name" value="Porins"/>
    <property type="match status" value="1"/>
</dbReference>
<gene>
    <name evidence="12" type="ORF">SNE25_19285</name>
</gene>
<dbReference type="InterPro" id="IPR012910">
    <property type="entry name" value="Plug_dom"/>
</dbReference>
<evidence type="ECO:0000256" key="9">
    <source>
        <dbReference type="RuleBase" id="RU003357"/>
    </source>
</evidence>
<dbReference type="RefSeq" id="WP_321560631.1">
    <property type="nucleotide sequence ID" value="NZ_CP139558.1"/>
</dbReference>
<feature type="domain" description="TonB-dependent receptor plug" evidence="11">
    <location>
        <begin position="146"/>
        <end position="253"/>
    </location>
</feature>
<accession>A0ABZ0TJV2</accession>
<dbReference type="InterPro" id="IPR036942">
    <property type="entry name" value="Beta-barrel_TonB_sf"/>
</dbReference>
<name>A0ABZ0TJV2_9SPHI</name>
<keyword evidence="6 8" id="KW-0472">Membrane</keyword>
<dbReference type="InterPro" id="IPR008969">
    <property type="entry name" value="CarboxyPept-like_regulatory"/>
</dbReference>
<protein>
    <submittedName>
        <fullName evidence="12">TonB-dependent receptor</fullName>
    </submittedName>
</protein>
<comment type="similarity">
    <text evidence="8 9">Belongs to the TonB-dependent receptor family.</text>
</comment>
<evidence type="ECO:0000256" key="5">
    <source>
        <dbReference type="ARBA" id="ARBA00023077"/>
    </source>
</evidence>